<comment type="caution">
    <text evidence="2">The sequence shown here is derived from an EMBL/GenBank/DDBJ whole genome shotgun (WGS) entry which is preliminary data.</text>
</comment>
<sequence>MFNIYTNDQPIYTDSDVKHYIYADDTAIAVQHDQFENVEEKLLTTLDILGKYYRRNYLKPNPSKTQICAFYLRNRCANRILNVYWNETKITNTQCPKYLGITLDRSLIYRFHCENIKHKIMTRNGILRKLSGSTWGCNPQVLRTTALALCFSAGEYASPVWGRSSHTKKVDVALKESCRHITGCLNNTPVEQLYILSGIAPLPIRRSTQADWERMKITADPRHPMYGITPQLPRLKSRKSSMNHTKAISSTNPEVERTTRWRNEISSTPSWVPNKSLPSGHNETWPVWRTLNRLRTGIGRTKDNLIKWGLLDSTDTLRICGEVQTMQHIITCTACSQTCTPEDIHKGTSQGINVARIWAEII</sequence>
<proteinExistence type="predicted"/>
<reference evidence="2 3" key="1">
    <citation type="submission" date="2023-01" db="EMBL/GenBank/DDBJ databases">
        <authorList>
            <person name="Whitehead M."/>
        </authorList>
    </citation>
    <scope>NUCLEOTIDE SEQUENCE [LARGE SCALE GENOMIC DNA]</scope>
</reference>
<dbReference type="EMBL" id="CARXXK010000003">
    <property type="protein sequence ID" value="CAI6363952.1"/>
    <property type="molecule type" value="Genomic_DNA"/>
</dbReference>
<evidence type="ECO:0000313" key="2">
    <source>
        <dbReference type="EMBL" id="CAI6363952.1"/>
    </source>
</evidence>
<feature type="region of interest" description="Disordered" evidence="1">
    <location>
        <begin position="236"/>
        <end position="257"/>
    </location>
</feature>
<dbReference type="PANTHER" id="PTHR36688">
    <property type="entry name" value="ENDO/EXONUCLEASE/PHOSPHATASE DOMAIN-CONTAINING PROTEIN"/>
    <property type="match status" value="1"/>
</dbReference>
<organism evidence="2 3">
    <name type="scientific">Macrosiphum euphorbiae</name>
    <name type="common">potato aphid</name>
    <dbReference type="NCBI Taxonomy" id="13131"/>
    <lineage>
        <taxon>Eukaryota</taxon>
        <taxon>Metazoa</taxon>
        <taxon>Ecdysozoa</taxon>
        <taxon>Arthropoda</taxon>
        <taxon>Hexapoda</taxon>
        <taxon>Insecta</taxon>
        <taxon>Pterygota</taxon>
        <taxon>Neoptera</taxon>
        <taxon>Paraneoptera</taxon>
        <taxon>Hemiptera</taxon>
        <taxon>Sternorrhyncha</taxon>
        <taxon>Aphidomorpha</taxon>
        <taxon>Aphidoidea</taxon>
        <taxon>Aphididae</taxon>
        <taxon>Macrosiphini</taxon>
        <taxon>Macrosiphum</taxon>
    </lineage>
</organism>
<evidence type="ECO:0000256" key="1">
    <source>
        <dbReference type="SAM" id="MobiDB-lite"/>
    </source>
</evidence>
<accession>A0AAV0X7A1</accession>
<name>A0AAV0X7A1_9HEMI</name>
<feature type="compositionally biased region" description="Polar residues" evidence="1">
    <location>
        <begin position="242"/>
        <end position="253"/>
    </location>
</feature>
<dbReference type="PANTHER" id="PTHR36688:SF1">
    <property type="entry name" value="ENDONUCLEASE_EXONUCLEASE_PHOSPHATASE DOMAIN-CONTAINING PROTEIN"/>
    <property type="match status" value="1"/>
</dbReference>
<dbReference type="Proteomes" id="UP001160148">
    <property type="component" value="Unassembled WGS sequence"/>
</dbReference>
<evidence type="ECO:0008006" key="4">
    <source>
        <dbReference type="Google" id="ProtNLM"/>
    </source>
</evidence>
<protein>
    <recommendedName>
        <fullName evidence="4">Reverse transcriptase domain-containing protein</fullName>
    </recommendedName>
</protein>
<gene>
    <name evidence="2" type="ORF">MEUPH1_LOCUS18836</name>
</gene>
<dbReference type="InterPro" id="IPR052560">
    <property type="entry name" value="RdDP_mobile_element"/>
</dbReference>
<dbReference type="AlphaFoldDB" id="A0AAV0X7A1"/>
<keyword evidence="3" id="KW-1185">Reference proteome</keyword>
<evidence type="ECO:0000313" key="3">
    <source>
        <dbReference type="Proteomes" id="UP001160148"/>
    </source>
</evidence>